<gene>
    <name evidence="10" type="ORF">GCM10007096_38920</name>
</gene>
<evidence type="ECO:0000259" key="9">
    <source>
        <dbReference type="Pfam" id="PF00324"/>
    </source>
</evidence>
<dbReference type="InterPro" id="IPR004841">
    <property type="entry name" value="AA-permease/SLC12A_dom"/>
</dbReference>
<dbReference type="AlphaFoldDB" id="A0A8J2ZZS1"/>
<name>A0A8J2ZZS1_9BACL</name>
<dbReference type="Proteomes" id="UP000656813">
    <property type="component" value="Unassembled WGS sequence"/>
</dbReference>
<keyword evidence="11" id="KW-1185">Reference proteome</keyword>
<keyword evidence="5" id="KW-0029">Amino-acid transport</keyword>
<evidence type="ECO:0000256" key="6">
    <source>
        <dbReference type="ARBA" id="ARBA00022989"/>
    </source>
</evidence>
<evidence type="ECO:0000256" key="2">
    <source>
        <dbReference type="ARBA" id="ARBA00022448"/>
    </source>
</evidence>
<feature type="transmembrane region" description="Helical" evidence="8">
    <location>
        <begin position="59"/>
        <end position="82"/>
    </location>
</feature>
<dbReference type="EMBL" id="BMFV01000043">
    <property type="protein sequence ID" value="GGH87880.1"/>
    <property type="molecule type" value="Genomic_DNA"/>
</dbReference>
<evidence type="ECO:0000256" key="1">
    <source>
        <dbReference type="ARBA" id="ARBA00004651"/>
    </source>
</evidence>
<reference evidence="10" key="2">
    <citation type="submission" date="2020-09" db="EMBL/GenBank/DDBJ databases">
        <authorList>
            <person name="Sun Q."/>
            <person name="Zhou Y."/>
        </authorList>
    </citation>
    <scope>NUCLEOTIDE SEQUENCE</scope>
    <source>
        <strain evidence="10">CGMCC 1.12777</strain>
    </source>
</reference>
<feature type="transmembrane region" description="Helical" evidence="8">
    <location>
        <begin position="192"/>
        <end position="213"/>
    </location>
</feature>
<reference evidence="10" key="1">
    <citation type="journal article" date="2014" name="Int. J. Syst. Evol. Microbiol.">
        <title>Complete genome sequence of Corynebacterium casei LMG S-19264T (=DSM 44701T), isolated from a smear-ripened cheese.</title>
        <authorList>
            <consortium name="US DOE Joint Genome Institute (JGI-PGF)"/>
            <person name="Walter F."/>
            <person name="Albersmeier A."/>
            <person name="Kalinowski J."/>
            <person name="Ruckert C."/>
        </authorList>
    </citation>
    <scope>NUCLEOTIDE SEQUENCE</scope>
    <source>
        <strain evidence="10">CGMCC 1.12777</strain>
    </source>
</reference>
<comment type="caution">
    <text evidence="10">The sequence shown here is derived from an EMBL/GenBank/DDBJ whole genome shotgun (WGS) entry which is preliminary data.</text>
</comment>
<evidence type="ECO:0000256" key="8">
    <source>
        <dbReference type="SAM" id="Phobius"/>
    </source>
</evidence>
<dbReference type="Pfam" id="PF00324">
    <property type="entry name" value="AA_permease"/>
    <property type="match status" value="1"/>
</dbReference>
<feature type="transmembrane region" description="Helical" evidence="8">
    <location>
        <begin position="288"/>
        <end position="307"/>
    </location>
</feature>
<keyword evidence="7 8" id="KW-0472">Membrane</keyword>
<evidence type="ECO:0000256" key="7">
    <source>
        <dbReference type="ARBA" id="ARBA00023136"/>
    </source>
</evidence>
<dbReference type="GO" id="GO:0005886">
    <property type="term" value="C:plasma membrane"/>
    <property type="evidence" value="ECO:0007669"/>
    <property type="project" value="UniProtKB-SubCell"/>
</dbReference>
<keyword evidence="2" id="KW-0813">Transport</keyword>
<evidence type="ECO:0000313" key="10">
    <source>
        <dbReference type="EMBL" id="GGH87880.1"/>
    </source>
</evidence>
<feature type="transmembrane region" description="Helical" evidence="8">
    <location>
        <begin position="12"/>
        <end position="39"/>
    </location>
</feature>
<feature type="transmembrane region" description="Helical" evidence="8">
    <location>
        <begin position="135"/>
        <end position="160"/>
    </location>
</feature>
<dbReference type="Gene3D" id="1.20.1740.10">
    <property type="entry name" value="Amino acid/polyamine transporter I"/>
    <property type="match status" value="1"/>
</dbReference>
<keyword evidence="4 8" id="KW-0812">Transmembrane</keyword>
<comment type="subcellular location">
    <subcellularLocation>
        <location evidence="1">Cell membrane</location>
        <topology evidence="1">Multi-pass membrane protein</topology>
    </subcellularLocation>
</comment>
<dbReference type="PANTHER" id="PTHR43495:SF2">
    <property type="entry name" value="D-SERINE_D-ALANINE_GLYCINE TRANSPORTER"/>
    <property type="match status" value="1"/>
</dbReference>
<evidence type="ECO:0000256" key="4">
    <source>
        <dbReference type="ARBA" id="ARBA00022692"/>
    </source>
</evidence>
<feature type="transmembrane region" description="Helical" evidence="8">
    <location>
        <begin position="219"/>
        <end position="244"/>
    </location>
</feature>
<dbReference type="GO" id="GO:0006865">
    <property type="term" value="P:amino acid transport"/>
    <property type="evidence" value="ECO:0007669"/>
    <property type="project" value="UniProtKB-KW"/>
</dbReference>
<keyword evidence="3" id="KW-1003">Cell membrane</keyword>
<protein>
    <recommendedName>
        <fullName evidence="9">Amino acid permease/ SLC12A domain-containing protein</fullName>
    </recommendedName>
</protein>
<proteinExistence type="predicted"/>
<feature type="transmembrane region" description="Helical" evidence="8">
    <location>
        <begin position="103"/>
        <end position="123"/>
    </location>
</feature>
<evidence type="ECO:0000256" key="3">
    <source>
        <dbReference type="ARBA" id="ARBA00022475"/>
    </source>
</evidence>
<sequence>MATVKAFGEIEFWFALIKIITIVALIIIGIILVCIGFTGNGAEASFSNLWRDGGFFPNGMTGFVLSFQMVVFSFVGIELVGVTAGETVNPEKTIPKAINNIPIRILIFYIGALLVIMSIYPWSGLDPSQSPFVRVFSLIGIPVAAGVINFVVITSAASSCNSGIFSTSRMTYTLAEHGRAPRQMKTLNKRNVPAPALIFSTLVLLVGVVLNYLLPDQVFTLVTSISTICFIWVWAMILISHLRFRKMKPKEASENRFKMPLSPIMNWLVLAFFVFVLVVLAFSADTRMALFVTPIWFLILIVAYLLTRKKANE</sequence>
<keyword evidence="6 8" id="KW-1133">Transmembrane helix</keyword>
<evidence type="ECO:0000256" key="5">
    <source>
        <dbReference type="ARBA" id="ARBA00022970"/>
    </source>
</evidence>
<dbReference type="PANTHER" id="PTHR43495">
    <property type="entry name" value="GABA PERMEASE"/>
    <property type="match status" value="1"/>
</dbReference>
<evidence type="ECO:0000313" key="11">
    <source>
        <dbReference type="Proteomes" id="UP000656813"/>
    </source>
</evidence>
<dbReference type="FunFam" id="1.20.1740.10:FF:000001">
    <property type="entry name" value="Amino acid permease"/>
    <property type="match status" value="1"/>
</dbReference>
<organism evidence="10 11">
    <name type="scientific">Pullulanibacillus pueri</name>
    <dbReference type="NCBI Taxonomy" id="1437324"/>
    <lineage>
        <taxon>Bacteria</taxon>
        <taxon>Bacillati</taxon>
        <taxon>Bacillota</taxon>
        <taxon>Bacilli</taxon>
        <taxon>Bacillales</taxon>
        <taxon>Sporolactobacillaceae</taxon>
        <taxon>Pullulanibacillus</taxon>
    </lineage>
</organism>
<dbReference type="GO" id="GO:0055085">
    <property type="term" value="P:transmembrane transport"/>
    <property type="evidence" value="ECO:0007669"/>
    <property type="project" value="InterPro"/>
</dbReference>
<accession>A0A8J2ZZS1</accession>
<feature type="transmembrane region" description="Helical" evidence="8">
    <location>
        <begin position="264"/>
        <end position="282"/>
    </location>
</feature>
<feature type="domain" description="Amino acid permease/ SLC12A" evidence="9">
    <location>
        <begin position="1"/>
        <end position="310"/>
    </location>
</feature>